<comment type="caution">
    <text evidence="1">The sequence shown here is derived from an EMBL/GenBank/DDBJ whole genome shotgun (WGS) entry which is preliminary data.</text>
</comment>
<evidence type="ECO:0000313" key="2">
    <source>
        <dbReference type="Proteomes" id="UP000789759"/>
    </source>
</evidence>
<protein>
    <submittedName>
        <fullName evidence="1">14002_t:CDS:1</fullName>
    </submittedName>
</protein>
<accession>A0A9N9DA05</accession>
<keyword evidence="2" id="KW-1185">Reference proteome</keyword>
<dbReference type="Gene3D" id="2.40.70.10">
    <property type="entry name" value="Acid Proteases"/>
    <property type="match status" value="1"/>
</dbReference>
<dbReference type="InterPro" id="IPR021109">
    <property type="entry name" value="Peptidase_aspartic_dom_sf"/>
</dbReference>
<dbReference type="OrthoDB" id="6783748at2759"/>
<sequence length="191" mass="21941">MEKICKEQTLAQSQQIKNNTRCHRDSRAAVNIISKRLARKLGLTIKELSNTVVIIANNARKRILDKLLEIKLIIRNLIVSTSFQDKKDKIKLLQSYSSDEDDFFDNYKEEDIKEKIPTSEKPSKDELTSIEVIKELVNVKTLNEKEKNKATLLLNNFSSLFATSFNQLSQFNVVQHEINTGEAKPIKQSAY</sequence>
<evidence type="ECO:0000313" key="1">
    <source>
        <dbReference type="EMBL" id="CAG8628606.1"/>
    </source>
</evidence>
<dbReference type="Proteomes" id="UP000789759">
    <property type="component" value="Unassembled WGS sequence"/>
</dbReference>
<dbReference type="EMBL" id="CAJVQA010005813">
    <property type="protein sequence ID" value="CAG8628606.1"/>
    <property type="molecule type" value="Genomic_DNA"/>
</dbReference>
<reference evidence="1" key="1">
    <citation type="submission" date="2021-06" db="EMBL/GenBank/DDBJ databases">
        <authorList>
            <person name="Kallberg Y."/>
            <person name="Tangrot J."/>
            <person name="Rosling A."/>
        </authorList>
    </citation>
    <scope>NUCLEOTIDE SEQUENCE</scope>
    <source>
        <strain evidence="1">FL966</strain>
    </source>
</reference>
<proteinExistence type="predicted"/>
<dbReference type="AlphaFoldDB" id="A0A9N9DA05"/>
<gene>
    <name evidence="1" type="ORF">CPELLU_LOCUS8277</name>
</gene>
<name>A0A9N9DA05_9GLOM</name>
<organism evidence="1 2">
    <name type="scientific">Cetraspora pellucida</name>
    <dbReference type="NCBI Taxonomy" id="1433469"/>
    <lineage>
        <taxon>Eukaryota</taxon>
        <taxon>Fungi</taxon>
        <taxon>Fungi incertae sedis</taxon>
        <taxon>Mucoromycota</taxon>
        <taxon>Glomeromycotina</taxon>
        <taxon>Glomeromycetes</taxon>
        <taxon>Diversisporales</taxon>
        <taxon>Gigasporaceae</taxon>
        <taxon>Cetraspora</taxon>
    </lineage>
</organism>